<dbReference type="RefSeq" id="XP_021883345.1">
    <property type="nucleotide sequence ID" value="XM_022019599.1"/>
</dbReference>
<accession>A0A1Y2GTH3</accession>
<feature type="region of interest" description="Disordered" evidence="1">
    <location>
        <begin position="1"/>
        <end position="138"/>
    </location>
</feature>
<evidence type="ECO:0000313" key="2">
    <source>
        <dbReference type="EMBL" id="ORZ22791.1"/>
    </source>
</evidence>
<evidence type="ECO:0000256" key="1">
    <source>
        <dbReference type="SAM" id="MobiDB-lite"/>
    </source>
</evidence>
<dbReference type="InParanoid" id="A0A1Y2GTH3"/>
<evidence type="ECO:0000313" key="3">
    <source>
        <dbReference type="Proteomes" id="UP000193648"/>
    </source>
</evidence>
<feature type="compositionally biased region" description="Polar residues" evidence="1">
    <location>
        <begin position="57"/>
        <end position="67"/>
    </location>
</feature>
<dbReference type="Proteomes" id="UP000193648">
    <property type="component" value="Unassembled WGS sequence"/>
</dbReference>
<proteinExistence type="predicted"/>
<dbReference type="EMBL" id="MCFF01000010">
    <property type="protein sequence ID" value="ORZ22791.1"/>
    <property type="molecule type" value="Genomic_DNA"/>
</dbReference>
<name>A0A1Y2GTH3_9FUNG</name>
<dbReference type="AlphaFoldDB" id="A0A1Y2GTH3"/>
<comment type="caution">
    <text evidence="2">The sequence shown here is derived from an EMBL/GenBank/DDBJ whole genome shotgun (WGS) entry which is preliminary data.</text>
</comment>
<feature type="compositionally biased region" description="Low complexity" evidence="1">
    <location>
        <begin position="22"/>
        <end position="40"/>
    </location>
</feature>
<dbReference type="GeneID" id="33561444"/>
<sequence length="217" mass="24223">MDSLPLRNITSSAIHAAPNAGSSSPGSCSSSSIPHTSYPPLQQQLAEIPSETKETQARFQVQTNAQRTQPQPQSQLSTLSYQDLAQPSSRSFSTHSTPLRPVRPRMLFSRPSSARLSRFGGLPQARSRSNSHDYNSPAEGSVYDSNLTWAQRLNMMAQHKAAESQGFIWDSLDNNMEGVQEARQMRKHGLLRHFTNRKDTSYNALRSAIRLQKAEKR</sequence>
<feature type="compositionally biased region" description="Polar residues" evidence="1">
    <location>
        <begin position="81"/>
        <end position="97"/>
    </location>
</feature>
<reference evidence="2 3" key="1">
    <citation type="submission" date="2016-07" db="EMBL/GenBank/DDBJ databases">
        <title>Pervasive Adenine N6-methylation of Active Genes in Fungi.</title>
        <authorList>
            <consortium name="DOE Joint Genome Institute"/>
            <person name="Mondo S.J."/>
            <person name="Dannebaum R.O."/>
            <person name="Kuo R.C."/>
            <person name="Labutti K."/>
            <person name="Haridas S."/>
            <person name="Kuo A."/>
            <person name="Salamov A."/>
            <person name="Ahrendt S.R."/>
            <person name="Lipzen A."/>
            <person name="Sullivan W."/>
            <person name="Andreopoulos W.B."/>
            <person name="Clum A."/>
            <person name="Lindquist E."/>
            <person name="Daum C."/>
            <person name="Ramamoorthy G.K."/>
            <person name="Gryganskyi A."/>
            <person name="Culley D."/>
            <person name="Magnuson J.K."/>
            <person name="James T.Y."/>
            <person name="O'Malley M.A."/>
            <person name="Stajich J.E."/>
            <person name="Spatafora J.W."/>
            <person name="Visel A."/>
            <person name="Grigoriev I.V."/>
        </authorList>
    </citation>
    <scope>NUCLEOTIDE SEQUENCE [LARGE SCALE GENOMIC DNA]</scope>
    <source>
        <strain evidence="2 3">NRRL 3116</strain>
    </source>
</reference>
<keyword evidence="3" id="KW-1185">Reference proteome</keyword>
<gene>
    <name evidence="2" type="ORF">BCR41DRAFT_15135</name>
</gene>
<feature type="compositionally biased region" description="Low complexity" evidence="1">
    <location>
        <begin position="68"/>
        <end position="80"/>
    </location>
</feature>
<protein>
    <submittedName>
        <fullName evidence="2">Uncharacterized protein</fullName>
    </submittedName>
</protein>
<organism evidence="2 3">
    <name type="scientific">Lobosporangium transversale</name>
    <dbReference type="NCBI Taxonomy" id="64571"/>
    <lineage>
        <taxon>Eukaryota</taxon>
        <taxon>Fungi</taxon>
        <taxon>Fungi incertae sedis</taxon>
        <taxon>Mucoromycota</taxon>
        <taxon>Mortierellomycotina</taxon>
        <taxon>Mortierellomycetes</taxon>
        <taxon>Mortierellales</taxon>
        <taxon>Mortierellaceae</taxon>
        <taxon>Lobosporangium</taxon>
    </lineage>
</organism>